<gene>
    <name evidence="1" type="ORF">GOBAR_AA33772</name>
</gene>
<protein>
    <submittedName>
        <fullName evidence="1">Uncharacterized protein</fullName>
    </submittedName>
</protein>
<name>A0A2P5W781_GOSBA</name>
<sequence length="203" mass="23946">MHYYHEENKDVYEERRLRIEELDEWREHKPRTHDKLKLRKNKPDTYPNQLQVGDTVLLDAVDPHIVTTTPNEEIPLTVLSIFPFCTVEVSHPKFETFKHTRLGTRACLKSWPNRGSDTAVRYGRVEAEHDFPKTRGVLNPYGRATWPWVNLIGIHRRGNENPQACQEQGSILFLQYGRVTCLCHSAMYNNTRAYYHNTRAWEK</sequence>
<dbReference type="AlphaFoldDB" id="A0A2P5W781"/>
<reference evidence="1 2" key="1">
    <citation type="submission" date="2015-01" db="EMBL/GenBank/DDBJ databases">
        <title>Genome of allotetraploid Gossypium barbadense reveals genomic plasticity and fiber elongation in cotton evolution.</title>
        <authorList>
            <person name="Chen X."/>
            <person name="Liu X."/>
            <person name="Zhao B."/>
            <person name="Zheng H."/>
            <person name="Hu Y."/>
            <person name="Lu G."/>
            <person name="Yang C."/>
            <person name="Chen J."/>
            <person name="Shan C."/>
            <person name="Zhang L."/>
            <person name="Zhou Y."/>
            <person name="Wang L."/>
            <person name="Guo W."/>
            <person name="Bai Y."/>
            <person name="Ruan J."/>
            <person name="Shangguan X."/>
            <person name="Mao Y."/>
            <person name="Jiang J."/>
            <person name="Zhu Y."/>
            <person name="Lei J."/>
            <person name="Kang H."/>
            <person name="Chen S."/>
            <person name="He X."/>
            <person name="Wang R."/>
            <person name="Wang Y."/>
            <person name="Chen J."/>
            <person name="Wang L."/>
            <person name="Yu S."/>
            <person name="Wang B."/>
            <person name="Wei J."/>
            <person name="Song S."/>
            <person name="Lu X."/>
            <person name="Gao Z."/>
            <person name="Gu W."/>
            <person name="Deng X."/>
            <person name="Ma D."/>
            <person name="Wang S."/>
            <person name="Liang W."/>
            <person name="Fang L."/>
            <person name="Cai C."/>
            <person name="Zhu X."/>
            <person name="Zhou B."/>
            <person name="Zhang Y."/>
            <person name="Chen Z."/>
            <person name="Xu S."/>
            <person name="Zhu R."/>
            <person name="Wang S."/>
            <person name="Zhang T."/>
            <person name="Zhao G."/>
        </authorList>
    </citation>
    <scope>NUCLEOTIDE SEQUENCE [LARGE SCALE GENOMIC DNA]</scope>
    <source>
        <strain evidence="2">cv. Xinhai21</strain>
        <tissue evidence="1">Leaf</tissue>
    </source>
</reference>
<organism evidence="1 2">
    <name type="scientific">Gossypium barbadense</name>
    <name type="common">Sea Island cotton</name>
    <name type="synonym">Hibiscus barbadensis</name>
    <dbReference type="NCBI Taxonomy" id="3634"/>
    <lineage>
        <taxon>Eukaryota</taxon>
        <taxon>Viridiplantae</taxon>
        <taxon>Streptophyta</taxon>
        <taxon>Embryophyta</taxon>
        <taxon>Tracheophyta</taxon>
        <taxon>Spermatophyta</taxon>
        <taxon>Magnoliopsida</taxon>
        <taxon>eudicotyledons</taxon>
        <taxon>Gunneridae</taxon>
        <taxon>Pentapetalae</taxon>
        <taxon>rosids</taxon>
        <taxon>malvids</taxon>
        <taxon>Malvales</taxon>
        <taxon>Malvaceae</taxon>
        <taxon>Malvoideae</taxon>
        <taxon>Gossypium</taxon>
    </lineage>
</organism>
<proteinExistence type="predicted"/>
<dbReference type="Proteomes" id="UP000239757">
    <property type="component" value="Unassembled WGS sequence"/>
</dbReference>
<dbReference type="EMBL" id="KZ668798">
    <property type="protein sequence ID" value="PPR86917.1"/>
    <property type="molecule type" value="Genomic_DNA"/>
</dbReference>
<evidence type="ECO:0000313" key="2">
    <source>
        <dbReference type="Proteomes" id="UP000239757"/>
    </source>
</evidence>
<evidence type="ECO:0000313" key="1">
    <source>
        <dbReference type="EMBL" id="PPR86917.1"/>
    </source>
</evidence>
<accession>A0A2P5W781</accession>